<dbReference type="Proteomes" id="UP000436483">
    <property type="component" value="Unassembled WGS sequence"/>
</dbReference>
<evidence type="ECO:0000313" key="7">
    <source>
        <dbReference type="EMBL" id="MXQ14511.1"/>
    </source>
</evidence>
<keyword evidence="8" id="KW-1185">Reference proteome</keyword>
<dbReference type="GO" id="GO:0031419">
    <property type="term" value="F:cobalamin binding"/>
    <property type="evidence" value="ECO:0007669"/>
    <property type="project" value="UniProtKB-KW"/>
</dbReference>
<dbReference type="GO" id="GO:0016866">
    <property type="term" value="F:intramolecular transferase activity"/>
    <property type="evidence" value="ECO:0007669"/>
    <property type="project" value="InterPro"/>
</dbReference>
<evidence type="ECO:0000259" key="6">
    <source>
        <dbReference type="Pfam" id="PF01642"/>
    </source>
</evidence>
<dbReference type="CDD" id="cd03677">
    <property type="entry name" value="MM_CoA_mutase_beta"/>
    <property type="match status" value="1"/>
</dbReference>
<evidence type="ECO:0000256" key="5">
    <source>
        <dbReference type="ARBA" id="ARBA00023285"/>
    </source>
</evidence>
<reference evidence="7 8" key="1">
    <citation type="submission" date="2019-12" db="EMBL/GenBank/DDBJ databases">
        <authorList>
            <person name="Yuan C.-G."/>
        </authorList>
    </citation>
    <scope>NUCLEOTIDE SEQUENCE [LARGE SCALE GENOMIC DNA]</scope>
    <source>
        <strain evidence="7 8">KCTC 23863</strain>
    </source>
</reference>
<evidence type="ECO:0000313" key="8">
    <source>
        <dbReference type="Proteomes" id="UP000436483"/>
    </source>
</evidence>
<evidence type="ECO:0000256" key="2">
    <source>
        <dbReference type="ARBA" id="ARBA00008465"/>
    </source>
</evidence>
<keyword evidence="4" id="KW-0413">Isomerase</keyword>
<protein>
    <submittedName>
        <fullName evidence="7">Methylmalonyl-CoA mutase</fullName>
    </submittedName>
</protein>
<dbReference type="GO" id="GO:0046872">
    <property type="term" value="F:metal ion binding"/>
    <property type="evidence" value="ECO:0007669"/>
    <property type="project" value="InterPro"/>
</dbReference>
<organism evidence="7 8">
    <name type="scientific">Microvirga makkahensis</name>
    <dbReference type="NCBI Taxonomy" id="1128670"/>
    <lineage>
        <taxon>Bacteria</taxon>
        <taxon>Pseudomonadati</taxon>
        <taxon>Pseudomonadota</taxon>
        <taxon>Alphaproteobacteria</taxon>
        <taxon>Hyphomicrobiales</taxon>
        <taxon>Methylobacteriaceae</taxon>
        <taxon>Microvirga</taxon>
    </lineage>
</organism>
<comment type="caution">
    <text evidence="7">The sequence shown here is derived from an EMBL/GenBank/DDBJ whole genome shotgun (WGS) entry which is preliminary data.</text>
</comment>
<dbReference type="PANTHER" id="PTHR48101">
    <property type="entry name" value="METHYLMALONYL-COA MUTASE, MITOCHONDRIAL-RELATED"/>
    <property type="match status" value="1"/>
</dbReference>
<dbReference type="InterPro" id="IPR016176">
    <property type="entry name" value="Cbl-dep_enz_cat"/>
</dbReference>
<gene>
    <name evidence="7" type="ORF">GR328_24275</name>
</gene>
<dbReference type="InterPro" id="IPR006099">
    <property type="entry name" value="MeMalonylCoA_mutase_a/b_cat"/>
</dbReference>
<dbReference type="InterPro" id="IPR036724">
    <property type="entry name" value="Cobalamin-bd_sf"/>
</dbReference>
<dbReference type="SUPFAM" id="SSF51703">
    <property type="entry name" value="Cobalamin (vitamin B12)-dependent enzymes"/>
    <property type="match status" value="1"/>
</dbReference>
<name>A0A7X3SRD5_9HYPH</name>
<dbReference type="EMBL" id="WURB01000036">
    <property type="protein sequence ID" value="MXQ14511.1"/>
    <property type="molecule type" value="Genomic_DNA"/>
</dbReference>
<dbReference type="SUPFAM" id="SSF52242">
    <property type="entry name" value="Cobalamin (vitamin B12)-binding domain"/>
    <property type="match status" value="1"/>
</dbReference>
<dbReference type="RefSeq" id="WP_160888231.1">
    <property type="nucleotide sequence ID" value="NZ_WURB01000036.1"/>
</dbReference>
<dbReference type="InterPro" id="IPR024067">
    <property type="entry name" value="Me-malonyl-CoA_mutase_sm_su_N"/>
</dbReference>
<comment type="similarity">
    <text evidence="2">Belongs to the methylmalonyl-CoA mutase family.</text>
</comment>
<accession>A0A7X3SRD5</accession>
<evidence type="ECO:0000256" key="4">
    <source>
        <dbReference type="ARBA" id="ARBA00023235"/>
    </source>
</evidence>
<evidence type="ECO:0000256" key="1">
    <source>
        <dbReference type="ARBA" id="ARBA00001922"/>
    </source>
</evidence>
<dbReference type="OrthoDB" id="9762378at2"/>
<keyword evidence="3" id="KW-0846">Cobalamin</keyword>
<sequence length="619" mass="66764">MDDLSLAADFPQATREQWLERVEGVLKGADFARKLIGRTRDGIEIQPLYPKAEGVVQVEREQPGRWRVSQRMDHPDPAQANELALLDLEGGADALTLVSRKAPAARGFGVRTDTAEELDRVLSGIRLDLVHLRLDAGGRGRVAAERVVELAEKRGHELSDLSLDLGMDPIGSLAALGHLSVGWGEASARMGAMLARLHEKGFSGRAFLADGRAYHEAGASEAQELAAVLATGVAYLRALEAQGHSLEAGRDRLSFLLVADADEFLTIAKFRALRRLWARVERACGLEPRAIRLHAETAWRMTTKRDPWVNMLRATVAAFSAGVGGADAITVLPFTAALGLPDAFARRVARNTQLILLEEANLWRVADPAAGAGGFEALTDALCERAWSRFQEIEREGGIIESLKQAALQNRIAAVRAEREKAIATRKEPITGTSEFPNIREADVAVLLPAAAAAVEEPGPAAVTVTPLPSLRTAEPFERLRDLSDACLARTGTRPRVFLANLGPVSAFTARATFAKNFFEAAGIEAMTNEGFSDAEKLKMAFVESKAKLSCICSSDEIYETHAIETAKTLRDAGSAPIYLAGRPGEREEQLTGAGITTFIYAGCDTLKVLSEALEEACS</sequence>
<keyword evidence="5" id="KW-0170">Cobalt</keyword>
<dbReference type="Gene3D" id="3.20.20.240">
    <property type="entry name" value="Methylmalonyl-CoA mutase"/>
    <property type="match status" value="1"/>
</dbReference>
<feature type="domain" description="Methylmalonyl-CoA mutase alpha/beta chain catalytic" evidence="6">
    <location>
        <begin position="108"/>
        <end position="445"/>
    </location>
</feature>
<dbReference type="Gene3D" id="3.40.50.280">
    <property type="entry name" value="Cobalamin-binding domain"/>
    <property type="match status" value="1"/>
</dbReference>
<dbReference type="PANTHER" id="PTHR48101:SF4">
    <property type="entry name" value="METHYLMALONYL-COA MUTASE, MITOCHONDRIAL"/>
    <property type="match status" value="1"/>
</dbReference>
<dbReference type="Gene3D" id="1.10.196.20">
    <property type="match status" value="1"/>
</dbReference>
<evidence type="ECO:0000256" key="3">
    <source>
        <dbReference type="ARBA" id="ARBA00022628"/>
    </source>
</evidence>
<reference evidence="7 8" key="2">
    <citation type="submission" date="2020-01" db="EMBL/GenBank/DDBJ databases">
        <title>Microvirga sp. nov., an arsenate reduction bacterium isolated from Tibet hotspring sediments.</title>
        <authorList>
            <person name="Xian W.-D."/>
            <person name="Li W.-J."/>
        </authorList>
    </citation>
    <scope>NUCLEOTIDE SEQUENCE [LARGE SCALE GENOMIC DNA]</scope>
    <source>
        <strain evidence="7 8">KCTC 23863</strain>
    </source>
</reference>
<proteinExistence type="inferred from homology"/>
<dbReference type="Pfam" id="PF01642">
    <property type="entry name" value="MM_CoA_mutase"/>
    <property type="match status" value="1"/>
</dbReference>
<comment type="cofactor">
    <cofactor evidence="1">
        <name>adenosylcob(III)alamin</name>
        <dbReference type="ChEBI" id="CHEBI:18408"/>
    </cofactor>
</comment>
<dbReference type="AlphaFoldDB" id="A0A7X3SRD5"/>